<organism evidence="2">
    <name type="scientific">gut metagenome</name>
    <dbReference type="NCBI Taxonomy" id="749906"/>
    <lineage>
        <taxon>unclassified sequences</taxon>
        <taxon>metagenomes</taxon>
        <taxon>organismal metagenomes</taxon>
    </lineage>
</organism>
<dbReference type="PANTHER" id="PTHR46390:SF1">
    <property type="entry name" value="MANNOSE-1-PHOSPHATE GUANYLYLTRANSFERASE"/>
    <property type="match status" value="1"/>
</dbReference>
<dbReference type="Pfam" id="PF00483">
    <property type="entry name" value="NTP_transferase"/>
    <property type="match status" value="1"/>
</dbReference>
<reference evidence="2" key="1">
    <citation type="journal article" date="2012" name="PLoS ONE">
        <title>Gene sets for utilization of primary and secondary nutrition supplies in the distal gut of endangered iberian lynx.</title>
        <authorList>
            <person name="Alcaide M."/>
            <person name="Messina E."/>
            <person name="Richter M."/>
            <person name="Bargiela R."/>
            <person name="Peplies J."/>
            <person name="Huws S.A."/>
            <person name="Newbold C.J."/>
            <person name="Golyshin P.N."/>
            <person name="Simon M.A."/>
            <person name="Lopez G."/>
            <person name="Yakimov M.M."/>
            <person name="Ferrer M."/>
        </authorList>
    </citation>
    <scope>NUCLEOTIDE SEQUENCE</scope>
</reference>
<comment type="caution">
    <text evidence="2">The sequence shown here is derived from an EMBL/GenBank/DDBJ whole genome shotgun (WGS) entry which is preliminary data.</text>
</comment>
<keyword evidence="2" id="KW-0808">Transferase</keyword>
<keyword evidence="2" id="KW-0548">Nucleotidyltransferase</keyword>
<proteinExistence type="predicted"/>
<dbReference type="GO" id="GO:0009298">
    <property type="term" value="P:GDP-mannose biosynthetic process"/>
    <property type="evidence" value="ECO:0007669"/>
    <property type="project" value="TreeGrafter"/>
</dbReference>
<gene>
    <name evidence="2" type="ORF">EVA_13544</name>
</gene>
<dbReference type="Gene3D" id="3.90.550.10">
    <property type="entry name" value="Spore Coat Polysaccharide Biosynthesis Protein SpsA, Chain A"/>
    <property type="match status" value="1"/>
</dbReference>
<accession>J9GG95</accession>
<dbReference type="EMBL" id="AMCI01004301">
    <property type="protein sequence ID" value="EJW98369.1"/>
    <property type="molecule type" value="Genomic_DNA"/>
</dbReference>
<name>J9GG95_9ZZZZ</name>
<evidence type="ECO:0000259" key="1">
    <source>
        <dbReference type="Pfam" id="PF00483"/>
    </source>
</evidence>
<dbReference type="SUPFAM" id="SSF159283">
    <property type="entry name" value="Guanosine diphospho-D-mannose pyrophosphorylase/mannose-6-phosphate isomerase linker domain"/>
    <property type="match status" value="1"/>
</dbReference>
<evidence type="ECO:0000313" key="2">
    <source>
        <dbReference type="EMBL" id="EJW98369.1"/>
    </source>
</evidence>
<dbReference type="InterPro" id="IPR005835">
    <property type="entry name" value="NTP_transferase_dom"/>
</dbReference>
<dbReference type="GO" id="GO:0004475">
    <property type="term" value="F:mannose-1-phosphate guanylyltransferase (GTP) activity"/>
    <property type="evidence" value="ECO:0007669"/>
    <property type="project" value="TreeGrafter"/>
</dbReference>
<dbReference type="InterPro" id="IPR051161">
    <property type="entry name" value="Mannose-6P_isomerase_type2"/>
</dbReference>
<dbReference type="AlphaFoldDB" id="J9GG95"/>
<dbReference type="SUPFAM" id="SSF53448">
    <property type="entry name" value="Nucleotide-diphospho-sugar transferases"/>
    <property type="match status" value="1"/>
</dbReference>
<dbReference type="InterPro" id="IPR029044">
    <property type="entry name" value="Nucleotide-diphossugar_trans"/>
</dbReference>
<protein>
    <submittedName>
        <fullName evidence="2">Mannose-1-phosphate guanylyltransferase (GDP)</fullName>
    </submittedName>
</protein>
<sequence>MPKQFIDFFGTGRTLLQQTYDRFVRFIPADHIFVTTYEGYVSLVQEQLPELPVANIFPEPVQLNTAPASIWATWHAVLINPNANVIVTPADQLIQHDDLFEEQILKGLDFVDQHDDFLAMGVRPTLPNTAYGYIQMGDEVDKHNLYRVKSFTEKPEDEYARLFLESGEFLWNTGIFMWKGQTMGKRLDQLVNRPSQPVEVLARQMLTIADEMEYVRSTFTESVPRQLDLFILEQCENVVVQECNFGWADIGCWPEMHEVSPHDADGNAVSGGSKVLFSGTQRCMVRLPKQMKAVVAGLDGFLVVQEGDHLMICPNQDVDYIRRLINEAQIDL</sequence>
<feature type="domain" description="Nucleotidyl transferase" evidence="1">
    <location>
        <begin position="2"/>
        <end position="264"/>
    </location>
</feature>
<dbReference type="PANTHER" id="PTHR46390">
    <property type="entry name" value="MANNOSE-1-PHOSPHATE GUANYLYLTRANSFERASE"/>
    <property type="match status" value="1"/>
</dbReference>